<dbReference type="SUPFAM" id="SSF52833">
    <property type="entry name" value="Thioredoxin-like"/>
    <property type="match status" value="1"/>
</dbReference>
<dbReference type="Gene3D" id="2.60.40.10">
    <property type="entry name" value="Immunoglobulins"/>
    <property type="match status" value="1"/>
</dbReference>
<keyword evidence="2" id="KW-1185">Reference proteome</keyword>
<dbReference type="RefSeq" id="WP_259839117.1">
    <property type="nucleotide sequence ID" value="NZ_JAOAMU010000003.1"/>
</dbReference>
<proteinExistence type="predicted"/>
<reference evidence="1 2" key="1">
    <citation type="submission" date="2022-09" db="EMBL/GenBank/DDBJ databases">
        <title>Chryseobacterium oleae sp.nov., isolated from the inter-root soil of Pyrola calliantha H. Andr. in Tibet.</title>
        <authorList>
            <person name="Li Z."/>
        </authorList>
    </citation>
    <scope>NUCLEOTIDE SEQUENCE [LARGE SCALE GENOMIC DNA]</scope>
    <source>
        <strain evidence="2">pc1-10</strain>
    </source>
</reference>
<protein>
    <submittedName>
        <fullName evidence="1">Omp28-related outer membrane protein</fullName>
    </submittedName>
</protein>
<dbReference type="EMBL" id="JAOAMU010000003">
    <property type="protein sequence ID" value="MCT2562704.1"/>
    <property type="molecule type" value="Genomic_DNA"/>
</dbReference>
<dbReference type="Proteomes" id="UP001525566">
    <property type="component" value="Unassembled WGS sequence"/>
</dbReference>
<gene>
    <name evidence="1" type="ORF">N0B48_12480</name>
</gene>
<accession>A0ABT2IV36</accession>
<dbReference type="InterPro" id="IPR013783">
    <property type="entry name" value="Ig-like_fold"/>
</dbReference>
<evidence type="ECO:0000313" key="1">
    <source>
        <dbReference type="EMBL" id="MCT2562704.1"/>
    </source>
</evidence>
<name>A0ABT2IV36_9FLAO</name>
<dbReference type="InterPro" id="IPR036249">
    <property type="entry name" value="Thioredoxin-like_sf"/>
</dbReference>
<evidence type="ECO:0000313" key="2">
    <source>
        <dbReference type="Proteomes" id="UP001525566"/>
    </source>
</evidence>
<sequence>MKKNLIFLIPGILVFFILLACQGSASDEGNSVVTYLTVTAEGGNEKLVGKTFIFKVKDNLTNDVTSQSLIYINDQVISGNTFTPTEKGNYTVRAEYRDLPLNPIAVKAVVNSGISFKHRILYEDFTGTWCGYCTIALARHDNLVHQTEDFVFIGIHGPAGTTDPWSNGTSTEMETLKNVTEWPAMFINRNTVWPYDSNYTDMSLPLGQLSAFSKIGIRMKSSVSGNIFTTEASVLFTENFTHLKMAAFLVEDGLVHHQKNYISSLYGGTSYIYNYIHHNVLRSKLTSSVTGESIPNTQTVTSAEYTRSFQYTVPAGYNADKLKIIIMITDANGTVLNVREEKINTTNTYEFL</sequence>
<dbReference type="PROSITE" id="PS51257">
    <property type="entry name" value="PROKAR_LIPOPROTEIN"/>
    <property type="match status" value="1"/>
</dbReference>
<organism evidence="1 2">
    <name type="scientific">Chryseobacterium herbae</name>
    <dbReference type="NCBI Taxonomy" id="2976476"/>
    <lineage>
        <taxon>Bacteria</taxon>
        <taxon>Pseudomonadati</taxon>
        <taxon>Bacteroidota</taxon>
        <taxon>Flavobacteriia</taxon>
        <taxon>Flavobacteriales</taxon>
        <taxon>Weeksellaceae</taxon>
        <taxon>Chryseobacterium group</taxon>
        <taxon>Chryseobacterium</taxon>
    </lineage>
</organism>
<dbReference type="InterPro" id="IPR021615">
    <property type="entry name" value="Omp28"/>
</dbReference>
<comment type="caution">
    <text evidence="1">The sequence shown here is derived from an EMBL/GenBank/DDBJ whole genome shotgun (WGS) entry which is preliminary data.</text>
</comment>
<dbReference type="Pfam" id="PF11551">
    <property type="entry name" value="Omp28"/>
    <property type="match status" value="1"/>
</dbReference>